<reference evidence="3" key="1">
    <citation type="submission" date="2021-01" db="EMBL/GenBank/DDBJ databases">
        <title>Novel species in genus Nocardioides.</title>
        <authorList>
            <person name="Zhang G."/>
        </authorList>
    </citation>
    <scope>NUCLEOTIDE SEQUENCE</scope>
    <source>
        <strain evidence="3">Zg-536</strain>
    </source>
</reference>
<dbReference type="EMBL" id="JAERTX010000018">
    <property type="protein sequence ID" value="MBM9461512.1"/>
    <property type="molecule type" value="Genomic_DNA"/>
</dbReference>
<dbReference type="AlphaFoldDB" id="A0A938Y982"/>
<keyword evidence="4" id="KW-1185">Reference proteome</keyword>
<feature type="compositionally biased region" description="Gly residues" evidence="1">
    <location>
        <begin position="472"/>
        <end position="483"/>
    </location>
</feature>
<protein>
    <submittedName>
        <fullName evidence="3">Uncharacterized protein</fullName>
    </submittedName>
</protein>
<keyword evidence="2" id="KW-1133">Transmembrane helix</keyword>
<feature type="region of interest" description="Disordered" evidence="1">
    <location>
        <begin position="115"/>
        <end position="217"/>
    </location>
</feature>
<evidence type="ECO:0000256" key="2">
    <source>
        <dbReference type="SAM" id="Phobius"/>
    </source>
</evidence>
<keyword evidence="2" id="KW-0812">Transmembrane</keyword>
<feature type="compositionally biased region" description="Pro residues" evidence="1">
    <location>
        <begin position="139"/>
        <end position="160"/>
    </location>
</feature>
<feature type="compositionally biased region" description="Low complexity" evidence="1">
    <location>
        <begin position="161"/>
        <end position="170"/>
    </location>
</feature>
<evidence type="ECO:0000313" key="4">
    <source>
        <dbReference type="Proteomes" id="UP000663791"/>
    </source>
</evidence>
<evidence type="ECO:0000256" key="1">
    <source>
        <dbReference type="SAM" id="MobiDB-lite"/>
    </source>
</evidence>
<dbReference type="Proteomes" id="UP000663791">
    <property type="component" value="Unassembled WGS sequence"/>
</dbReference>
<sequence length="540" mass="56375">MELHDALAELVRDHGREILADDAGFRGVLDDVLAEDQASTGDINLLVDAVRFDVLTPLATMIDGGADPTRAVEEAGLRLARDRGGDQGSCSWAAAVLGYAVGKVPAPVIARYRSQRRTTDLPPPGAPYSSPPAAQWPSPSAPPASAPPTSAPPSSWPPAAPSSSPSSSPSSWPPAAPSSSPSSSPSSGPSSWPPAAPSSSPSSGSSSWPPAAGGGRRRRGPVLWVAAAVAGVVVVVGGVTAAVLAGGGDDPAPGPDPSPERPVDVSAAAIDERYRALATSISTGASDCEAQDPGPGQGEVVQCAVPAGVLRLVTYADEDALSAARSARLDYRAGTMTADNGTTALYEFDPERAGTSDPALVYWDSRPALQSVTITGDATAKIDSVVASYKQTQPRVQSPTSPAHPTLREFINLNMDISECTRQRTFFVDETEESRCKVPGNSLVVNVGRYTSAKGMKGNRRYYRSKHKEAGKNGGKQGGGGTWQLGDGDPEGAYYAYRDADGRTATVYWDWDKADCYCYGVAWSFDGNLAALEKWWPSDE</sequence>
<dbReference type="RefSeq" id="WP_205292831.1">
    <property type="nucleotide sequence ID" value="NZ_CP074406.1"/>
</dbReference>
<organism evidence="3 4">
    <name type="scientific">Nocardioides faecalis</name>
    <dbReference type="NCBI Taxonomy" id="2803858"/>
    <lineage>
        <taxon>Bacteria</taxon>
        <taxon>Bacillati</taxon>
        <taxon>Actinomycetota</taxon>
        <taxon>Actinomycetes</taxon>
        <taxon>Propionibacteriales</taxon>
        <taxon>Nocardioidaceae</taxon>
        <taxon>Nocardioides</taxon>
    </lineage>
</organism>
<accession>A0A938Y982</accession>
<keyword evidence="2" id="KW-0472">Membrane</keyword>
<comment type="caution">
    <text evidence="3">The sequence shown here is derived from an EMBL/GenBank/DDBJ whole genome shotgun (WGS) entry which is preliminary data.</text>
</comment>
<feature type="compositionally biased region" description="Low complexity" evidence="1">
    <location>
        <begin position="197"/>
        <end position="211"/>
    </location>
</feature>
<feature type="region of interest" description="Disordered" evidence="1">
    <location>
        <begin position="466"/>
        <end position="485"/>
    </location>
</feature>
<feature type="transmembrane region" description="Helical" evidence="2">
    <location>
        <begin position="222"/>
        <end position="245"/>
    </location>
</feature>
<evidence type="ECO:0000313" key="3">
    <source>
        <dbReference type="EMBL" id="MBM9461512.1"/>
    </source>
</evidence>
<name>A0A938Y982_9ACTN</name>
<feature type="compositionally biased region" description="Pro residues" evidence="1">
    <location>
        <begin position="121"/>
        <end position="130"/>
    </location>
</feature>
<gene>
    <name evidence="3" type="ORF">JK386_16530</name>
</gene>
<feature type="compositionally biased region" description="Low complexity" evidence="1">
    <location>
        <begin position="177"/>
        <end position="190"/>
    </location>
</feature>
<proteinExistence type="predicted"/>